<proteinExistence type="predicted"/>
<protein>
    <submittedName>
        <fullName evidence="1">Iron dependent repressor, metal binding and dimerization domain protein</fullName>
    </submittedName>
</protein>
<accession>A0ACD5C6B9</accession>
<dbReference type="Proteomes" id="UP001485301">
    <property type="component" value="Chromosome"/>
</dbReference>
<keyword evidence="2" id="KW-1185">Reference proteome</keyword>
<name>A0ACD5C6B9_9SPHI</name>
<evidence type="ECO:0000313" key="2">
    <source>
        <dbReference type="Proteomes" id="UP001485301"/>
    </source>
</evidence>
<organism evidence="1 2">
    <name type="scientific">Sphingobacterium thalpophilum</name>
    <dbReference type="NCBI Taxonomy" id="259"/>
    <lineage>
        <taxon>Bacteria</taxon>
        <taxon>Pseudomonadati</taxon>
        <taxon>Bacteroidota</taxon>
        <taxon>Sphingobacteriia</taxon>
        <taxon>Sphingobacteriales</taxon>
        <taxon>Sphingobacteriaceae</taxon>
        <taxon>Sphingobacterium</taxon>
    </lineage>
</organism>
<reference evidence="1" key="1">
    <citation type="submission" date="2024-04" db="EMBL/GenBank/DDBJ databases">
        <title>Complete genome sequence of Sphingobacterium thalpophiium BAA-1094.</title>
        <authorList>
            <person name="Adaikpoh B.I."/>
        </authorList>
    </citation>
    <scope>NUCLEOTIDE SEQUENCE</scope>
    <source>
        <strain evidence="1">BAA-1094</strain>
    </source>
</reference>
<gene>
    <name evidence="1" type="ORF">AACH28_21545</name>
</gene>
<sequence>MTYKPVTLTEAGKKDAALIVRKHRLIEMYLVEKMGFGWDEVHDIAEQVEHVSSNLFFDKMDELLGCPKFDPHGAPIPDRHGKVEVPYQIKLSECIVGETIKLSGVIHSSDDFLKFLNSKDLKLGTVLTINLIEAFDGTREVSYDGRRNVVLSQIACEKLLIQKTK</sequence>
<dbReference type="EMBL" id="CP151087">
    <property type="protein sequence ID" value="WZN55185.1"/>
    <property type="molecule type" value="Genomic_DNA"/>
</dbReference>
<evidence type="ECO:0000313" key="1">
    <source>
        <dbReference type="EMBL" id="WZN55185.1"/>
    </source>
</evidence>